<evidence type="ECO:0000313" key="1">
    <source>
        <dbReference type="EMBL" id="MBB5700903.1"/>
    </source>
</evidence>
<proteinExistence type="predicted"/>
<name>A0A7W9EK42_9HYPH</name>
<dbReference type="Proteomes" id="UP000555546">
    <property type="component" value="Unassembled WGS sequence"/>
</dbReference>
<comment type="caution">
    <text evidence="1">The sequence shown here is derived from an EMBL/GenBank/DDBJ whole genome shotgun (WGS) entry which is preliminary data.</text>
</comment>
<protein>
    <submittedName>
        <fullName evidence="1">Uncharacterized protein</fullName>
    </submittedName>
</protein>
<keyword evidence="2" id="KW-1185">Reference proteome</keyword>
<organism evidence="1 2">
    <name type="scientific">Brucella daejeonensis</name>
    <dbReference type="NCBI Taxonomy" id="659015"/>
    <lineage>
        <taxon>Bacteria</taxon>
        <taxon>Pseudomonadati</taxon>
        <taxon>Pseudomonadota</taxon>
        <taxon>Alphaproteobacteria</taxon>
        <taxon>Hyphomicrobiales</taxon>
        <taxon>Brucellaceae</taxon>
        <taxon>Brucella/Ochrobactrum group</taxon>
        <taxon>Brucella</taxon>
    </lineage>
</organism>
<sequence>MVVHCTEFAESAATGYELLYFLTNVHLLSPRLDDC</sequence>
<accession>A0A7W9EK42</accession>
<reference evidence="1 2" key="1">
    <citation type="submission" date="2020-08" db="EMBL/GenBank/DDBJ databases">
        <title>Genomic Encyclopedia of Type Strains, Phase IV (KMG-IV): sequencing the most valuable type-strain genomes for metagenomic binning, comparative biology and taxonomic classification.</title>
        <authorList>
            <person name="Goeker M."/>
        </authorList>
    </citation>
    <scope>NUCLEOTIDE SEQUENCE [LARGE SCALE GENOMIC DNA]</scope>
    <source>
        <strain evidence="1 2">DSM 26944</strain>
    </source>
</reference>
<dbReference type="EMBL" id="JACIJG010000002">
    <property type="protein sequence ID" value="MBB5700903.1"/>
    <property type="molecule type" value="Genomic_DNA"/>
</dbReference>
<dbReference type="AlphaFoldDB" id="A0A7W9EK42"/>
<gene>
    <name evidence="1" type="ORF">FHS76_000746</name>
</gene>
<evidence type="ECO:0000313" key="2">
    <source>
        <dbReference type="Proteomes" id="UP000555546"/>
    </source>
</evidence>